<evidence type="ECO:0000259" key="11">
    <source>
        <dbReference type="Pfam" id="PF00593"/>
    </source>
</evidence>
<dbReference type="EMBL" id="BMHK01000037">
    <property type="protein sequence ID" value="GGC13401.1"/>
    <property type="molecule type" value="Genomic_DNA"/>
</dbReference>
<accession>A0A916TV14</accession>
<organism evidence="13 14">
    <name type="scientific">Novosphingobium endophyticum</name>
    <dbReference type="NCBI Taxonomy" id="1955250"/>
    <lineage>
        <taxon>Bacteria</taxon>
        <taxon>Pseudomonadati</taxon>
        <taxon>Pseudomonadota</taxon>
        <taxon>Alphaproteobacteria</taxon>
        <taxon>Sphingomonadales</taxon>
        <taxon>Sphingomonadaceae</taxon>
        <taxon>Novosphingobium</taxon>
    </lineage>
</organism>
<comment type="similarity">
    <text evidence="8 9">Belongs to the TonB-dependent receptor family.</text>
</comment>
<sequence length="888" mass="94381">MSAIGKLRAGIALSGLAVSLATTGTAYAQDDETDDSGAPEIVVTGTLIRGTEVVGSQTIAVDREAITQQGSTTTNEILQLVPQISNTFNGRFEVDPRGITGAGVSIQRPNLRSLPGINSASGGTTLVLVDGARVTPVGIQQSAVDVDIIPAAVLEGMDVVTDGGSSLYGADAVAGVLNFRTRRSFEGVKVDANYGFGTTLSHFDQWDAAVTAGTSWATGNAYISAGHVRRDAVLNGETDWATGEIYDADGNPSFTNTQCIEPVGSEIRYFFFGAGWTNSSQAPGAGVFPIGDACDHTAAGTYLPKLKRSNVFASLSQEVADNIDLRVTAYWVKRDLSLFGYPRGYSTPAAAPVFPANPTIGQIHSSLGGIGFSFGAHPDYEESSTRIGLETWGVTPELNIDLGGGWQVSNKLHVGRSTNFQRTPGVNQALAQDYIDGGELNPINVAAADIAVINDITDFETAQDSIHEFTLVRSVADGPLFALEGGDAKLAVGVEYQGSSAQYRAATNRTGVIGTVPYNRAERHAKSVFGELVLPLADWLDVAGSLRYDDYSDFGSTTNPNVGVKIKPFSWLQLYGHWNTSFNAPNAIDTAARPVGRFVCGIYSPGQGPQDPFGKWDETGTCAFLAEGPNEGLRPQTAESWAIGFEATPGNFRFGGQFYSIDFDNVLGAVDAGNADTYVTNPELYFYNPSEAFFAEFLSGLANGAELAEQISFDDIALLVDRRTSNIEAAKLEGVDFHVYFNTPTSFGNLSLGLNGTKQTKSVRISAGEASNQLGLGTPELTATAFAGLNAGPVSTRVTVNFSGKYTSSNPDFLGNDVTVDPFVTTNLFLGYRFEEDSGALAGTSLRLNVDNVFEETPQRIMRGTPNTITYEGWTLGRVIKLGISKEF</sequence>
<keyword evidence="5 9" id="KW-0798">TonB box</keyword>
<dbReference type="PANTHER" id="PTHR47234">
    <property type="match status" value="1"/>
</dbReference>
<gene>
    <name evidence="13" type="ORF">GCM10011494_35300</name>
</gene>
<keyword evidence="3 8" id="KW-1134">Transmembrane beta strand</keyword>
<proteinExistence type="inferred from homology"/>
<feature type="chain" id="PRO_5037248752" evidence="10">
    <location>
        <begin position="29"/>
        <end position="888"/>
    </location>
</feature>
<evidence type="ECO:0000313" key="13">
    <source>
        <dbReference type="EMBL" id="GGC13401.1"/>
    </source>
</evidence>
<dbReference type="SUPFAM" id="SSF56935">
    <property type="entry name" value="Porins"/>
    <property type="match status" value="1"/>
</dbReference>
<dbReference type="GO" id="GO:0009279">
    <property type="term" value="C:cell outer membrane"/>
    <property type="evidence" value="ECO:0007669"/>
    <property type="project" value="UniProtKB-SubCell"/>
</dbReference>
<evidence type="ECO:0000313" key="14">
    <source>
        <dbReference type="Proteomes" id="UP000608154"/>
    </source>
</evidence>
<dbReference type="Pfam" id="PF00593">
    <property type="entry name" value="TonB_dep_Rec_b-barrel"/>
    <property type="match status" value="1"/>
</dbReference>
<dbReference type="InterPro" id="IPR036942">
    <property type="entry name" value="Beta-barrel_TonB_sf"/>
</dbReference>
<keyword evidence="4 8" id="KW-0812">Transmembrane</keyword>
<dbReference type="Proteomes" id="UP000608154">
    <property type="component" value="Unassembled WGS sequence"/>
</dbReference>
<reference evidence="13" key="1">
    <citation type="journal article" date="2014" name="Int. J. Syst. Evol. Microbiol.">
        <title>Complete genome sequence of Corynebacterium casei LMG S-19264T (=DSM 44701T), isolated from a smear-ripened cheese.</title>
        <authorList>
            <consortium name="US DOE Joint Genome Institute (JGI-PGF)"/>
            <person name="Walter F."/>
            <person name="Albersmeier A."/>
            <person name="Kalinowski J."/>
            <person name="Ruckert C."/>
        </authorList>
    </citation>
    <scope>NUCLEOTIDE SEQUENCE</scope>
    <source>
        <strain evidence="13">CGMCC 1.15095</strain>
    </source>
</reference>
<keyword evidence="7 8" id="KW-0998">Cell outer membrane</keyword>
<dbReference type="Pfam" id="PF07715">
    <property type="entry name" value="Plug"/>
    <property type="match status" value="1"/>
</dbReference>
<keyword evidence="2 8" id="KW-0813">Transport</keyword>
<keyword evidence="6 8" id="KW-0472">Membrane</keyword>
<feature type="domain" description="TonB-dependent receptor-like beta-barrel" evidence="11">
    <location>
        <begin position="378"/>
        <end position="853"/>
    </location>
</feature>
<feature type="domain" description="TonB-dependent receptor plug" evidence="12">
    <location>
        <begin position="58"/>
        <end position="176"/>
    </location>
</feature>
<keyword evidence="14" id="KW-1185">Reference proteome</keyword>
<evidence type="ECO:0000256" key="3">
    <source>
        <dbReference type="ARBA" id="ARBA00022452"/>
    </source>
</evidence>
<dbReference type="AlphaFoldDB" id="A0A916TV14"/>
<dbReference type="InterPro" id="IPR039426">
    <property type="entry name" value="TonB-dep_rcpt-like"/>
</dbReference>
<evidence type="ECO:0000256" key="8">
    <source>
        <dbReference type="PROSITE-ProRule" id="PRU01360"/>
    </source>
</evidence>
<dbReference type="PROSITE" id="PS52016">
    <property type="entry name" value="TONB_DEPENDENT_REC_3"/>
    <property type="match status" value="1"/>
</dbReference>
<comment type="subcellular location">
    <subcellularLocation>
        <location evidence="1 8">Cell outer membrane</location>
        <topology evidence="1 8">Multi-pass membrane protein</topology>
    </subcellularLocation>
</comment>
<evidence type="ECO:0000259" key="12">
    <source>
        <dbReference type="Pfam" id="PF07715"/>
    </source>
</evidence>
<evidence type="ECO:0000256" key="5">
    <source>
        <dbReference type="ARBA" id="ARBA00023077"/>
    </source>
</evidence>
<evidence type="ECO:0000256" key="7">
    <source>
        <dbReference type="ARBA" id="ARBA00023237"/>
    </source>
</evidence>
<comment type="caution">
    <text evidence="13">The sequence shown here is derived from an EMBL/GenBank/DDBJ whole genome shotgun (WGS) entry which is preliminary data.</text>
</comment>
<reference evidence="13" key="2">
    <citation type="submission" date="2020-09" db="EMBL/GenBank/DDBJ databases">
        <authorList>
            <person name="Sun Q."/>
            <person name="Zhou Y."/>
        </authorList>
    </citation>
    <scope>NUCLEOTIDE SEQUENCE</scope>
    <source>
        <strain evidence="13">CGMCC 1.15095</strain>
    </source>
</reference>
<keyword evidence="13" id="KW-0675">Receptor</keyword>
<evidence type="ECO:0000256" key="2">
    <source>
        <dbReference type="ARBA" id="ARBA00022448"/>
    </source>
</evidence>
<name>A0A916TV14_9SPHN</name>
<dbReference type="InterPro" id="IPR037066">
    <property type="entry name" value="Plug_dom_sf"/>
</dbReference>
<dbReference type="InterPro" id="IPR012910">
    <property type="entry name" value="Plug_dom"/>
</dbReference>
<evidence type="ECO:0000256" key="6">
    <source>
        <dbReference type="ARBA" id="ARBA00023136"/>
    </source>
</evidence>
<keyword evidence="10" id="KW-0732">Signal</keyword>
<dbReference type="InterPro" id="IPR000531">
    <property type="entry name" value="Beta-barrel_TonB"/>
</dbReference>
<dbReference type="Gene3D" id="2.170.130.10">
    <property type="entry name" value="TonB-dependent receptor, plug domain"/>
    <property type="match status" value="1"/>
</dbReference>
<evidence type="ECO:0000256" key="4">
    <source>
        <dbReference type="ARBA" id="ARBA00022692"/>
    </source>
</evidence>
<evidence type="ECO:0000256" key="1">
    <source>
        <dbReference type="ARBA" id="ARBA00004571"/>
    </source>
</evidence>
<evidence type="ECO:0000256" key="9">
    <source>
        <dbReference type="RuleBase" id="RU003357"/>
    </source>
</evidence>
<dbReference type="Gene3D" id="2.40.170.20">
    <property type="entry name" value="TonB-dependent receptor, beta-barrel domain"/>
    <property type="match status" value="1"/>
</dbReference>
<dbReference type="PANTHER" id="PTHR47234:SF2">
    <property type="entry name" value="TONB-DEPENDENT RECEPTOR"/>
    <property type="match status" value="1"/>
</dbReference>
<evidence type="ECO:0000256" key="10">
    <source>
        <dbReference type="SAM" id="SignalP"/>
    </source>
</evidence>
<feature type="signal peptide" evidence="10">
    <location>
        <begin position="1"/>
        <end position="28"/>
    </location>
</feature>
<protein>
    <submittedName>
        <fullName evidence="13">TonB-dependent receptor</fullName>
    </submittedName>
</protein>